<dbReference type="GO" id="GO:0005737">
    <property type="term" value="C:cytoplasm"/>
    <property type="evidence" value="ECO:0007669"/>
    <property type="project" value="TreeGrafter"/>
</dbReference>
<keyword evidence="2" id="KW-0784">Thiamine biosynthesis</keyword>
<dbReference type="InterPro" id="IPR036206">
    <property type="entry name" value="ThiamineP_synth_sf"/>
</dbReference>
<dbReference type="OrthoDB" id="194683at2"/>
<dbReference type="GO" id="GO:0009228">
    <property type="term" value="P:thiamine biosynthetic process"/>
    <property type="evidence" value="ECO:0007669"/>
    <property type="project" value="UniProtKB-KW"/>
</dbReference>
<evidence type="ECO:0000259" key="3">
    <source>
        <dbReference type="Pfam" id="PF02581"/>
    </source>
</evidence>
<dbReference type="CDD" id="cd00564">
    <property type="entry name" value="TMP_TenI"/>
    <property type="match status" value="1"/>
</dbReference>
<comment type="pathway">
    <text evidence="1">Cofactor biosynthesis; thiamine diphosphate biosynthesis.</text>
</comment>
<dbReference type="InterPro" id="IPR013785">
    <property type="entry name" value="Aldolase_TIM"/>
</dbReference>
<accession>A0A6G1VMD7</accession>
<evidence type="ECO:0000256" key="1">
    <source>
        <dbReference type="ARBA" id="ARBA00004948"/>
    </source>
</evidence>
<organism evidence="4 5">
    <name type="scientific">Segatella copri</name>
    <dbReference type="NCBI Taxonomy" id="165179"/>
    <lineage>
        <taxon>Bacteria</taxon>
        <taxon>Pseudomonadati</taxon>
        <taxon>Bacteroidota</taxon>
        <taxon>Bacteroidia</taxon>
        <taxon>Bacteroidales</taxon>
        <taxon>Prevotellaceae</taxon>
        <taxon>Segatella</taxon>
    </lineage>
</organism>
<proteinExistence type="predicted"/>
<dbReference type="AlphaFoldDB" id="A0A6G1VMD7"/>
<evidence type="ECO:0000313" key="5">
    <source>
        <dbReference type="Proteomes" id="UP000477980"/>
    </source>
</evidence>
<reference evidence="4 5" key="1">
    <citation type="submission" date="2019-09" db="EMBL/GenBank/DDBJ databases">
        <title>Distinct polysaccharide growth profiles of human intestinal Prevotella copri isolates.</title>
        <authorList>
            <person name="Fehlner-Peach H."/>
            <person name="Magnabosco C."/>
            <person name="Raghavan V."/>
            <person name="Scher J.U."/>
            <person name="Tett A."/>
            <person name="Cox L.M."/>
            <person name="Gottsegen C."/>
            <person name="Watters A."/>
            <person name="Wiltshire- Gordon J.D."/>
            <person name="Segata N."/>
            <person name="Bonneau R."/>
            <person name="Littman D.R."/>
        </authorList>
    </citation>
    <scope>NUCLEOTIDE SEQUENCE [LARGE SCALE GENOMIC DNA]</scope>
    <source>
        <strain evidence="5">iAA917</strain>
    </source>
</reference>
<protein>
    <submittedName>
        <fullName evidence="4">Thiamine phosphate synthase</fullName>
    </submittedName>
</protein>
<dbReference type="Pfam" id="PF02581">
    <property type="entry name" value="TMP-TENI"/>
    <property type="match status" value="1"/>
</dbReference>
<sequence>MKWIIITTPTFISHEAKYIDQLFEAGIDLLHLRKPDSTPEECEQLLQKIDPKWYPQIVIHDHFELCEKYHLHGIHLNRRNSQIPENFQGSISRSCHSFEEVTESLDNANPDFPKGSKTTFDYVFLSPIFDSISKKGYKHTFSNRDLEDAGNSGIINEKVIALGGIIPQFIPQLRAWNFGGAAFLGDVWNRRHEYNWKEYLTDIRQRLTPRGAKNTLNGSNVW</sequence>
<dbReference type="RefSeq" id="WP_153089796.1">
    <property type="nucleotide sequence ID" value="NZ_VZAH01000074.1"/>
</dbReference>
<evidence type="ECO:0000313" key="4">
    <source>
        <dbReference type="EMBL" id="MQP14038.1"/>
    </source>
</evidence>
<feature type="domain" description="Thiamine phosphate synthase/TenI" evidence="3">
    <location>
        <begin position="6"/>
        <end position="183"/>
    </location>
</feature>
<dbReference type="Proteomes" id="UP000477980">
    <property type="component" value="Unassembled WGS sequence"/>
</dbReference>
<dbReference type="EMBL" id="VZAH01000074">
    <property type="protein sequence ID" value="MQP14038.1"/>
    <property type="molecule type" value="Genomic_DNA"/>
</dbReference>
<dbReference type="Gene3D" id="3.20.20.70">
    <property type="entry name" value="Aldolase class I"/>
    <property type="match status" value="1"/>
</dbReference>
<gene>
    <name evidence="4" type="ORF">F7D25_06365</name>
</gene>
<comment type="caution">
    <text evidence="4">The sequence shown here is derived from an EMBL/GenBank/DDBJ whole genome shotgun (WGS) entry which is preliminary data.</text>
</comment>
<dbReference type="GO" id="GO:0004789">
    <property type="term" value="F:thiamine-phosphate diphosphorylase activity"/>
    <property type="evidence" value="ECO:0007669"/>
    <property type="project" value="TreeGrafter"/>
</dbReference>
<evidence type="ECO:0000256" key="2">
    <source>
        <dbReference type="ARBA" id="ARBA00022977"/>
    </source>
</evidence>
<dbReference type="InterPro" id="IPR022998">
    <property type="entry name" value="ThiamineP_synth_TenI"/>
</dbReference>
<dbReference type="PANTHER" id="PTHR20857">
    <property type="entry name" value="THIAMINE-PHOSPHATE PYROPHOSPHORYLASE"/>
    <property type="match status" value="1"/>
</dbReference>
<dbReference type="PANTHER" id="PTHR20857:SF15">
    <property type="entry name" value="THIAMINE-PHOSPHATE SYNTHASE"/>
    <property type="match status" value="1"/>
</dbReference>
<dbReference type="SUPFAM" id="SSF51391">
    <property type="entry name" value="Thiamin phosphate synthase"/>
    <property type="match status" value="1"/>
</dbReference>
<name>A0A6G1VMD7_9BACT</name>